<dbReference type="InterPro" id="IPR022761">
    <property type="entry name" value="Fumarate_lyase_N"/>
</dbReference>
<dbReference type="Proteomes" id="UP001597510">
    <property type="component" value="Unassembled WGS sequence"/>
</dbReference>
<evidence type="ECO:0000256" key="1">
    <source>
        <dbReference type="ARBA" id="ARBA00034772"/>
    </source>
</evidence>
<reference evidence="4" key="1">
    <citation type="journal article" date="2019" name="Int. J. Syst. Evol. Microbiol.">
        <title>The Global Catalogue of Microorganisms (GCM) 10K type strain sequencing project: providing services to taxonomists for standard genome sequencing and annotation.</title>
        <authorList>
            <consortium name="The Broad Institute Genomics Platform"/>
            <consortium name="The Broad Institute Genome Sequencing Center for Infectious Disease"/>
            <person name="Wu L."/>
            <person name="Ma J."/>
        </authorList>
    </citation>
    <scope>NUCLEOTIDE SEQUENCE [LARGE SCALE GENOMIC DNA]</scope>
    <source>
        <strain evidence="4">KCTC 52344</strain>
    </source>
</reference>
<keyword evidence="3" id="KW-0413">Isomerase</keyword>
<dbReference type="NCBIfam" id="TIGR02426">
    <property type="entry name" value="protocat_pcaB"/>
    <property type="match status" value="1"/>
</dbReference>
<dbReference type="Pfam" id="PF00206">
    <property type="entry name" value="Lyase_1"/>
    <property type="match status" value="1"/>
</dbReference>
<dbReference type="EC" id="5.5.1.2" evidence="3"/>
<dbReference type="PRINTS" id="PR00149">
    <property type="entry name" value="FUMRATELYASE"/>
</dbReference>
<dbReference type="PRINTS" id="PR00145">
    <property type="entry name" value="ARGSUCLYASE"/>
</dbReference>
<keyword evidence="4" id="KW-1185">Reference proteome</keyword>
<dbReference type="PANTHER" id="PTHR43172">
    <property type="entry name" value="ADENYLOSUCCINATE LYASE"/>
    <property type="match status" value="1"/>
</dbReference>
<dbReference type="InterPro" id="IPR019468">
    <property type="entry name" value="AdenyloSucc_lyase_C"/>
</dbReference>
<evidence type="ECO:0000313" key="3">
    <source>
        <dbReference type="EMBL" id="MFD2522449.1"/>
    </source>
</evidence>
<evidence type="ECO:0000259" key="2">
    <source>
        <dbReference type="SMART" id="SM00998"/>
    </source>
</evidence>
<dbReference type="Gene3D" id="1.10.40.30">
    <property type="entry name" value="Fumarase/aspartase (C-terminal domain)"/>
    <property type="match status" value="1"/>
</dbReference>
<dbReference type="InterPro" id="IPR008948">
    <property type="entry name" value="L-Aspartase-like"/>
</dbReference>
<dbReference type="InterPro" id="IPR012789">
    <property type="entry name" value="Protocat_PcaB-like"/>
</dbReference>
<dbReference type="EMBL" id="JBHULC010000019">
    <property type="protein sequence ID" value="MFD2522449.1"/>
    <property type="molecule type" value="Genomic_DNA"/>
</dbReference>
<name>A0ABW5J8U0_9BACT</name>
<evidence type="ECO:0000313" key="4">
    <source>
        <dbReference type="Proteomes" id="UP001597510"/>
    </source>
</evidence>
<comment type="caution">
    <text evidence="3">The sequence shown here is derived from an EMBL/GenBank/DDBJ whole genome shotgun (WGS) entry which is preliminary data.</text>
</comment>
<dbReference type="Gene3D" id="1.20.200.10">
    <property type="entry name" value="Fumarase/aspartase (Central domain)"/>
    <property type="match status" value="1"/>
</dbReference>
<accession>A0ABW5J8U0</accession>
<feature type="domain" description="Adenylosuccinate lyase C-terminal" evidence="2">
    <location>
        <begin position="358"/>
        <end position="432"/>
    </location>
</feature>
<protein>
    <submittedName>
        <fullName evidence="3">3-carboxy-cis,cis-muconate cycloisomerase</fullName>
        <ecNumber evidence="3">5.5.1.2</ecNumber>
    </submittedName>
</protein>
<sequence length="438" mass="48595">MSLYSQYFYSDEVNELLSDKQSIAQMLRLEGVLAMVQAELGIIPADLAEIIVSCCRTDFIDIEKLRADLITGGNVAIPLVKQLTRVVKNNNVEASKYVHLGATSQDIVDTATVLQIQELIIWLDERLDVLSQLLLGLTKKYRQTLMVGRTLLQQARPITFGLKTAMWLQSIERAKARIKSVEERVLVLQLNGAVGSGNAYLPKEVVQSVAEMLELNFAFSWQSQRDNMAEWASVLGILVGSLGKIAKDVSLMMQTEVGEVFEGAREGRGGSSTMPHKRNPVLCASILANANRVPHLVASILSAMSQEHERSAGLWHSEWEVMSEIMMLTGGTVERSIELLQGLEVDEKRMLANLELTRGLIYAENVSLALAPKMGKIQAHELIEKACKQAIAQQKHLKDILSEMSLDLPNLEELFMPVHSIGNSLDIIDEILDNLSNH</sequence>
<organism evidence="3 4">
    <name type="scientific">Emticicia soli</name>
    <dbReference type="NCBI Taxonomy" id="2027878"/>
    <lineage>
        <taxon>Bacteria</taxon>
        <taxon>Pseudomonadati</taxon>
        <taxon>Bacteroidota</taxon>
        <taxon>Cytophagia</taxon>
        <taxon>Cytophagales</taxon>
        <taxon>Leadbetterellaceae</taxon>
        <taxon>Emticicia</taxon>
    </lineage>
</organism>
<dbReference type="PANTHER" id="PTHR43172:SF2">
    <property type="entry name" value="ADENYLOSUCCINATE LYASE C-TERMINAL DOMAIN-CONTAINING PROTEIN"/>
    <property type="match status" value="1"/>
</dbReference>
<gene>
    <name evidence="3" type="primary">pcaB</name>
    <name evidence="3" type="ORF">ACFSR2_16240</name>
</gene>
<comment type="similarity">
    <text evidence="1">Belongs to the class-II fumarase/aspartase family.</text>
</comment>
<dbReference type="SMART" id="SM00998">
    <property type="entry name" value="ADSL_C"/>
    <property type="match status" value="1"/>
</dbReference>
<dbReference type="CDD" id="cd01597">
    <property type="entry name" value="pCLME"/>
    <property type="match status" value="1"/>
</dbReference>
<dbReference type="Pfam" id="PF10397">
    <property type="entry name" value="ADSL_C"/>
    <property type="match status" value="1"/>
</dbReference>
<dbReference type="GO" id="GO:0047472">
    <property type="term" value="F:3-carboxy-cis,cis-muconate cycloisomerase activity"/>
    <property type="evidence" value="ECO:0007669"/>
    <property type="project" value="UniProtKB-EC"/>
</dbReference>
<dbReference type="SUPFAM" id="SSF48557">
    <property type="entry name" value="L-aspartase-like"/>
    <property type="match status" value="1"/>
</dbReference>
<dbReference type="PROSITE" id="PS00163">
    <property type="entry name" value="FUMARATE_LYASES"/>
    <property type="match status" value="1"/>
</dbReference>
<dbReference type="InterPro" id="IPR020557">
    <property type="entry name" value="Fumarate_lyase_CS"/>
</dbReference>
<dbReference type="InterPro" id="IPR000362">
    <property type="entry name" value="Fumarate_lyase_fam"/>
</dbReference>
<proteinExistence type="inferred from homology"/>
<dbReference type="RefSeq" id="WP_340240326.1">
    <property type="nucleotide sequence ID" value="NZ_JBBEWC010000020.1"/>
</dbReference>